<dbReference type="AlphaFoldDB" id="A0ABD2ZMQ0"/>
<accession>A0ABD2ZMQ0</accession>
<keyword evidence="2" id="KW-1185">Reference proteome</keyword>
<dbReference type="Proteomes" id="UP001630127">
    <property type="component" value="Unassembled WGS sequence"/>
</dbReference>
<evidence type="ECO:0008006" key="3">
    <source>
        <dbReference type="Google" id="ProtNLM"/>
    </source>
</evidence>
<gene>
    <name evidence="1" type="ORF">ACH5RR_018432</name>
</gene>
<name>A0ABD2ZMQ0_9GENT</name>
<reference evidence="1 2" key="1">
    <citation type="submission" date="2024-11" db="EMBL/GenBank/DDBJ databases">
        <title>A near-complete genome assembly of Cinchona calisaya.</title>
        <authorList>
            <person name="Lian D.C."/>
            <person name="Zhao X.W."/>
            <person name="Wei L."/>
        </authorList>
    </citation>
    <scope>NUCLEOTIDE SEQUENCE [LARGE SCALE GENOMIC DNA]</scope>
    <source>
        <tissue evidence="1">Nenye</tissue>
    </source>
</reference>
<evidence type="ECO:0000313" key="2">
    <source>
        <dbReference type="Proteomes" id="UP001630127"/>
    </source>
</evidence>
<sequence>MKNPTFELGMKLANKREFKEVIDNNSIVNGKDIYRYTRDRDTVRAKRKSPCKWFVYVLEVKALGTHDLVVKLIWRYATELKRSNVDTIVEVMFTPFREPGCNPRSTLTVMGVDPNNGSWPIAWAIVENEAKEQCNVEMYELKMRELKDYDAKAFAWVKNASPPENWCLDFFSHHTKCDMILNNICESSNSHILEVRDNPIISMLEIIRKNLITRIKDRSTWMRKSHGLVGPAIRQIIDDTVKISRKWNPLSNGKAGYEVKGPRGEQNNGDPHYCADPCYSRDLFLQIYDNILQPTNGKDLWPLSDEVDLDPPIPCVPAGGRGVEVTAACGASTAEPIAGARETNAGTTGVSAGSATNAEEPAIVSNANVDGNDANSEGNNGNVLVGCKKRNTSQPRRRQIPIQTPQPLVNTERRTSTHTPSAIVHKRVAQNKKRLAESDTAMINSNYAYLGKEHPFKVGRCRGRSRESKASK</sequence>
<evidence type="ECO:0000313" key="1">
    <source>
        <dbReference type="EMBL" id="KAL3520283.1"/>
    </source>
</evidence>
<comment type="caution">
    <text evidence="1">The sequence shown here is derived from an EMBL/GenBank/DDBJ whole genome shotgun (WGS) entry which is preliminary data.</text>
</comment>
<dbReference type="PANTHER" id="PTHR31973">
    <property type="entry name" value="POLYPROTEIN, PUTATIVE-RELATED"/>
    <property type="match status" value="1"/>
</dbReference>
<proteinExistence type="predicted"/>
<protein>
    <recommendedName>
        <fullName evidence="3">Transposase MuDR plant domain-containing protein</fullName>
    </recommendedName>
</protein>
<dbReference type="EMBL" id="JBJUIK010000008">
    <property type="protein sequence ID" value="KAL3520283.1"/>
    <property type="molecule type" value="Genomic_DNA"/>
</dbReference>
<organism evidence="1 2">
    <name type="scientific">Cinchona calisaya</name>
    <dbReference type="NCBI Taxonomy" id="153742"/>
    <lineage>
        <taxon>Eukaryota</taxon>
        <taxon>Viridiplantae</taxon>
        <taxon>Streptophyta</taxon>
        <taxon>Embryophyta</taxon>
        <taxon>Tracheophyta</taxon>
        <taxon>Spermatophyta</taxon>
        <taxon>Magnoliopsida</taxon>
        <taxon>eudicotyledons</taxon>
        <taxon>Gunneridae</taxon>
        <taxon>Pentapetalae</taxon>
        <taxon>asterids</taxon>
        <taxon>lamiids</taxon>
        <taxon>Gentianales</taxon>
        <taxon>Rubiaceae</taxon>
        <taxon>Cinchonoideae</taxon>
        <taxon>Cinchoneae</taxon>
        <taxon>Cinchona</taxon>
    </lineage>
</organism>
<dbReference type="PANTHER" id="PTHR31973:SF187">
    <property type="entry name" value="MUTATOR TRANSPOSASE MUDRA PROTEIN"/>
    <property type="match status" value="1"/>
</dbReference>